<feature type="domain" description="EamA" evidence="8">
    <location>
        <begin position="145"/>
        <end position="278"/>
    </location>
</feature>
<dbReference type="PANTHER" id="PTHR42920">
    <property type="entry name" value="OS03G0707200 PROTEIN-RELATED"/>
    <property type="match status" value="1"/>
</dbReference>
<feature type="transmembrane region" description="Helical" evidence="7">
    <location>
        <begin position="263"/>
        <end position="280"/>
    </location>
</feature>
<evidence type="ECO:0000313" key="9">
    <source>
        <dbReference type="EMBL" id="NMK39911.1"/>
    </source>
</evidence>
<dbReference type="EMBL" id="JABBJH010000025">
    <property type="protein sequence ID" value="NMK39911.1"/>
    <property type="molecule type" value="Genomic_DNA"/>
</dbReference>
<feature type="transmembrane region" description="Helical" evidence="7">
    <location>
        <begin position="146"/>
        <end position="167"/>
    </location>
</feature>
<keyword evidence="5 7" id="KW-1133">Transmembrane helix</keyword>
<sequence length="294" mass="31811">MKQRNAEILLIIVIASRSISYLLSKIGLNGIPPLELLAIRFALTTLILLLLFHRRLPLLTRHVWKAAGLLGTFLFACMACELISLTTIPSSTAAFLENTSAVWVLVLMAIISHHWPGKQVLTATSLLLIGIACLTLQGAVFHLAPGEIICLTGSVFYAIWICLTARLARQYDPLLLGILQMGFLAVYSTVGMVLFESPAVPADTTTWGAILALVFICSVFGFTFQPVAQKYTSAEKAGLFTALNPLIAAVLGVIFLGETFTPVQLAGAICILLGIIIVQLPEKYRCKTHSCQNG</sequence>
<accession>A0A848ESD2</accession>
<reference evidence="9 10" key="1">
    <citation type="submission" date="2020-04" db="EMBL/GenBank/DDBJ databases">
        <authorList>
            <person name="Hitch T.C.A."/>
            <person name="Wylensek D."/>
            <person name="Clavel T."/>
        </authorList>
    </citation>
    <scope>NUCLEOTIDE SEQUENCE [LARGE SCALE GENOMIC DNA]</scope>
    <source>
        <strain evidence="9 10">WCA-386-APC-2A</strain>
    </source>
</reference>
<feature type="transmembrane region" description="Helical" evidence="7">
    <location>
        <begin position="34"/>
        <end position="52"/>
    </location>
</feature>
<name>A0A848ESD2_MEGEL</name>
<feature type="transmembrane region" description="Helical" evidence="7">
    <location>
        <begin position="64"/>
        <end position="88"/>
    </location>
</feature>
<dbReference type="InterPro" id="IPR000620">
    <property type="entry name" value="EamA_dom"/>
</dbReference>
<dbReference type="InterPro" id="IPR037185">
    <property type="entry name" value="EmrE-like"/>
</dbReference>
<feature type="transmembrane region" description="Helical" evidence="7">
    <location>
        <begin position="237"/>
        <end position="257"/>
    </location>
</feature>
<dbReference type="GO" id="GO:0005886">
    <property type="term" value="C:plasma membrane"/>
    <property type="evidence" value="ECO:0007669"/>
    <property type="project" value="UniProtKB-SubCell"/>
</dbReference>
<feature type="transmembrane region" description="Helical" evidence="7">
    <location>
        <begin position="207"/>
        <end position="225"/>
    </location>
</feature>
<dbReference type="Pfam" id="PF00892">
    <property type="entry name" value="EamA"/>
    <property type="match status" value="2"/>
</dbReference>
<feature type="transmembrane region" description="Helical" evidence="7">
    <location>
        <begin position="94"/>
        <end position="113"/>
    </location>
</feature>
<keyword evidence="4 7" id="KW-0812">Transmembrane</keyword>
<evidence type="ECO:0000256" key="3">
    <source>
        <dbReference type="ARBA" id="ARBA00022475"/>
    </source>
</evidence>
<comment type="subcellular location">
    <subcellularLocation>
        <location evidence="1">Cell membrane</location>
        <topology evidence="1">Multi-pass membrane protein</topology>
    </subcellularLocation>
</comment>
<comment type="similarity">
    <text evidence="2">Belongs to the EamA transporter family.</text>
</comment>
<evidence type="ECO:0000256" key="4">
    <source>
        <dbReference type="ARBA" id="ARBA00022692"/>
    </source>
</evidence>
<dbReference type="Proteomes" id="UP000536773">
    <property type="component" value="Unassembled WGS sequence"/>
</dbReference>
<evidence type="ECO:0000256" key="6">
    <source>
        <dbReference type="ARBA" id="ARBA00023136"/>
    </source>
</evidence>
<proteinExistence type="inferred from homology"/>
<organism evidence="9 10">
    <name type="scientific">Megasphaera elsdenii</name>
    <dbReference type="NCBI Taxonomy" id="907"/>
    <lineage>
        <taxon>Bacteria</taxon>
        <taxon>Bacillati</taxon>
        <taxon>Bacillota</taxon>
        <taxon>Negativicutes</taxon>
        <taxon>Veillonellales</taxon>
        <taxon>Veillonellaceae</taxon>
        <taxon>Megasphaera</taxon>
    </lineage>
</organism>
<dbReference type="SUPFAM" id="SSF103481">
    <property type="entry name" value="Multidrug resistance efflux transporter EmrE"/>
    <property type="match status" value="2"/>
</dbReference>
<keyword evidence="6 7" id="KW-0472">Membrane</keyword>
<evidence type="ECO:0000256" key="2">
    <source>
        <dbReference type="ARBA" id="ARBA00007362"/>
    </source>
</evidence>
<dbReference type="AlphaFoldDB" id="A0A848ESD2"/>
<comment type="caution">
    <text evidence="9">The sequence shown here is derived from an EMBL/GenBank/DDBJ whole genome shotgun (WGS) entry which is preliminary data.</text>
</comment>
<keyword evidence="3" id="KW-1003">Cell membrane</keyword>
<feature type="transmembrane region" description="Helical" evidence="7">
    <location>
        <begin position="174"/>
        <end position="195"/>
    </location>
</feature>
<evidence type="ECO:0000256" key="1">
    <source>
        <dbReference type="ARBA" id="ARBA00004651"/>
    </source>
</evidence>
<feature type="transmembrane region" description="Helical" evidence="7">
    <location>
        <begin position="120"/>
        <end position="140"/>
    </location>
</feature>
<feature type="domain" description="EamA" evidence="8">
    <location>
        <begin position="6"/>
        <end position="135"/>
    </location>
</feature>
<dbReference type="PANTHER" id="PTHR42920:SF5">
    <property type="entry name" value="EAMA DOMAIN-CONTAINING PROTEIN"/>
    <property type="match status" value="1"/>
</dbReference>
<dbReference type="InterPro" id="IPR051258">
    <property type="entry name" value="Diverse_Substrate_Transporter"/>
</dbReference>
<evidence type="ECO:0000313" key="10">
    <source>
        <dbReference type="Proteomes" id="UP000536773"/>
    </source>
</evidence>
<evidence type="ECO:0000259" key="8">
    <source>
        <dbReference type="Pfam" id="PF00892"/>
    </source>
</evidence>
<evidence type="ECO:0000256" key="7">
    <source>
        <dbReference type="SAM" id="Phobius"/>
    </source>
</evidence>
<evidence type="ECO:0000256" key="5">
    <source>
        <dbReference type="ARBA" id="ARBA00022989"/>
    </source>
</evidence>
<gene>
    <name evidence="9" type="ORF">HG933_11150</name>
</gene>
<protein>
    <submittedName>
        <fullName evidence="9">DMT family transporter</fullName>
    </submittedName>
</protein>
<dbReference type="Gene3D" id="1.10.3730.20">
    <property type="match status" value="1"/>
</dbReference>
<dbReference type="RefSeq" id="WP_169013982.1">
    <property type="nucleotide sequence ID" value="NZ_JABBJH010000025.1"/>
</dbReference>